<dbReference type="InterPro" id="IPR029044">
    <property type="entry name" value="Nucleotide-diphossugar_trans"/>
</dbReference>
<evidence type="ECO:0000313" key="7">
    <source>
        <dbReference type="Proteomes" id="UP001294412"/>
    </source>
</evidence>
<evidence type="ECO:0000256" key="4">
    <source>
        <dbReference type="ARBA" id="ARBA00022679"/>
    </source>
</evidence>
<dbReference type="PANTHER" id="PTHR43646">
    <property type="entry name" value="GLYCOSYLTRANSFERASE"/>
    <property type="match status" value="1"/>
</dbReference>
<evidence type="ECO:0008006" key="8">
    <source>
        <dbReference type="Google" id="ProtNLM"/>
    </source>
</evidence>
<keyword evidence="3" id="KW-0328">Glycosyltransferase</keyword>
<reference evidence="6 7" key="1">
    <citation type="submission" date="2023-12" db="EMBL/GenBank/DDBJ databases">
        <title>Description of Novel Strain Fulvimarina sp. 2208YS6-2-32 isolated from Uroteuthis (Photololigo) edulis.</title>
        <authorList>
            <person name="Park J.-S."/>
        </authorList>
    </citation>
    <scope>NUCLEOTIDE SEQUENCE [LARGE SCALE GENOMIC DNA]</scope>
    <source>
        <strain evidence="6 7">2208YS6-2-32</strain>
    </source>
</reference>
<evidence type="ECO:0000313" key="6">
    <source>
        <dbReference type="EMBL" id="MDY8108150.1"/>
    </source>
</evidence>
<organism evidence="6 7">
    <name type="scientific">Fulvimarina uroteuthidis</name>
    <dbReference type="NCBI Taxonomy" id="3098149"/>
    <lineage>
        <taxon>Bacteria</taxon>
        <taxon>Pseudomonadati</taxon>
        <taxon>Pseudomonadota</taxon>
        <taxon>Alphaproteobacteria</taxon>
        <taxon>Hyphomicrobiales</taxon>
        <taxon>Aurantimonadaceae</taxon>
        <taxon>Fulvimarina</taxon>
    </lineage>
</organism>
<sequence length="388" mass="42278">MQKPDGLNDAIADIVDAHGGYLAALAHGTAEVAEPDYIACIPARNESVRVAACLEALDRVFGPTLRVVLLVNDTVDETADIAVATAGRLRCAVTVVSMRWLGAIGSAPRARALAFALAGLLAPRARLFSTDADTNVLPGLREAYDTAFAAGFDMVCGRIGFIAEEAARLPPSDPRRDATIRTYRDASRHVAALICPDPDNPWPHHGNIGGANFAMTARAYQIAGPLPITPFGEDRALRRRFEASGLRISYANEPRVETSCRLDSATEGGLSAELKRNRIEADPLADEALEPPAALLRRLRLRSLVEREPDRARVRARLVAFGLPESRASELTVLRPRSMAWYHAETELRCLERRRLRVSDLARCLPSLIRLRDLFEKAPPGSRGDRAG</sequence>
<dbReference type="EMBL" id="JAXLPB010000001">
    <property type="protein sequence ID" value="MDY8108150.1"/>
    <property type="molecule type" value="Genomic_DNA"/>
</dbReference>
<evidence type="ECO:0000256" key="1">
    <source>
        <dbReference type="ARBA" id="ARBA00004236"/>
    </source>
</evidence>
<dbReference type="Gene3D" id="3.90.550.10">
    <property type="entry name" value="Spore Coat Polysaccharide Biosynthesis Protein SpsA, Chain A"/>
    <property type="match status" value="1"/>
</dbReference>
<comment type="caution">
    <text evidence="6">The sequence shown here is derived from an EMBL/GenBank/DDBJ whole genome shotgun (WGS) entry which is preliminary data.</text>
</comment>
<evidence type="ECO:0000256" key="5">
    <source>
        <dbReference type="ARBA" id="ARBA00023136"/>
    </source>
</evidence>
<name>A0ABU5HYD9_9HYPH</name>
<accession>A0ABU5HYD9</accession>
<proteinExistence type="predicted"/>
<dbReference type="Proteomes" id="UP001294412">
    <property type="component" value="Unassembled WGS sequence"/>
</dbReference>
<keyword evidence="4" id="KW-0808">Transferase</keyword>
<dbReference type="PANTHER" id="PTHR43646:SF2">
    <property type="entry name" value="GLYCOSYLTRANSFERASE 2-LIKE DOMAIN-CONTAINING PROTEIN"/>
    <property type="match status" value="1"/>
</dbReference>
<evidence type="ECO:0000256" key="3">
    <source>
        <dbReference type="ARBA" id="ARBA00022676"/>
    </source>
</evidence>
<dbReference type="SUPFAM" id="SSF53448">
    <property type="entry name" value="Nucleotide-diphospho-sugar transferases"/>
    <property type="match status" value="1"/>
</dbReference>
<dbReference type="RefSeq" id="WP_322185597.1">
    <property type="nucleotide sequence ID" value="NZ_JAXLPB010000001.1"/>
</dbReference>
<evidence type="ECO:0000256" key="2">
    <source>
        <dbReference type="ARBA" id="ARBA00022475"/>
    </source>
</evidence>
<comment type="subcellular location">
    <subcellularLocation>
        <location evidence="1">Cell membrane</location>
    </subcellularLocation>
</comment>
<keyword evidence="2" id="KW-1003">Cell membrane</keyword>
<keyword evidence="5" id="KW-0472">Membrane</keyword>
<gene>
    <name evidence="6" type="ORF">U0C82_03175</name>
</gene>
<keyword evidence="7" id="KW-1185">Reference proteome</keyword>
<protein>
    <recommendedName>
        <fullName evidence="8">Glycosyl transferase family 2</fullName>
    </recommendedName>
</protein>